<proteinExistence type="predicted"/>
<evidence type="ECO:0000313" key="1">
    <source>
        <dbReference type="EMBL" id="JAE21117.1"/>
    </source>
</evidence>
<reference evidence="1" key="2">
    <citation type="journal article" date="2015" name="Data Brief">
        <title>Shoot transcriptome of the giant reed, Arundo donax.</title>
        <authorList>
            <person name="Barrero R.A."/>
            <person name="Guerrero F.D."/>
            <person name="Moolhuijzen P."/>
            <person name="Goolsby J.A."/>
            <person name="Tidwell J."/>
            <person name="Bellgard S.E."/>
            <person name="Bellgard M.I."/>
        </authorList>
    </citation>
    <scope>NUCLEOTIDE SEQUENCE</scope>
    <source>
        <tissue evidence="1">Shoot tissue taken approximately 20 cm above the soil surface</tissue>
    </source>
</reference>
<organism evidence="1">
    <name type="scientific">Arundo donax</name>
    <name type="common">Giant reed</name>
    <name type="synonym">Donax arundinaceus</name>
    <dbReference type="NCBI Taxonomy" id="35708"/>
    <lineage>
        <taxon>Eukaryota</taxon>
        <taxon>Viridiplantae</taxon>
        <taxon>Streptophyta</taxon>
        <taxon>Embryophyta</taxon>
        <taxon>Tracheophyta</taxon>
        <taxon>Spermatophyta</taxon>
        <taxon>Magnoliopsida</taxon>
        <taxon>Liliopsida</taxon>
        <taxon>Poales</taxon>
        <taxon>Poaceae</taxon>
        <taxon>PACMAD clade</taxon>
        <taxon>Arundinoideae</taxon>
        <taxon>Arundineae</taxon>
        <taxon>Arundo</taxon>
    </lineage>
</organism>
<dbReference type="EMBL" id="GBRH01176779">
    <property type="protein sequence ID" value="JAE21117.1"/>
    <property type="molecule type" value="Transcribed_RNA"/>
</dbReference>
<accession>A0A0A9G9J4</accession>
<protein>
    <submittedName>
        <fullName evidence="1">Uncharacterized protein</fullName>
    </submittedName>
</protein>
<sequence>MTCMNQCPLESCIVIIGQIVHTLVYMNGWCLYSCQLCGLKMYGCSSLGVVLIPEGKERKRKERAVEGF</sequence>
<dbReference type="AlphaFoldDB" id="A0A0A9G9J4"/>
<reference evidence="1" key="1">
    <citation type="submission" date="2014-09" db="EMBL/GenBank/DDBJ databases">
        <authorList>
            <person name="Magalhaes I.L.F."/>
            <person name="Oliveira U."/>
            <person name="Santos F.R."/>
            <person name="Vidigal T.H.D.A."/>
            <person name="Brescovit A.D."/>
            <person name="Santos A.J."/>
        </authorList>
    </citation>
    <scope>NUCLEOTIDE SEQUENCE</scope>
    <source>
        <tissue evidence="1">Shoot tissue taken approximately 20 cm above the soil surface</tissue>
    </source>
</reference>
<name>A0A0A9G9J4_ARUDO</name>